<gene>
    <name evidence="1" type="primary">omp1745</name>
</gene>
<name>A0A1M4NHD7_HELBI</name>
<dbReference type="AlphaFoldDB" id="A0A1M4NHD7"/>
<dbReference type="PRINTS" id="PR01776">
    <property type="entry name" value="HPOMPFAMILY"/>
</dbReference>
<protein>
    <submittedName>
        <fullName evidence="1">OMP1745</fullName>
    </submittedName>
</protein>
<dbReference type="Pfam" id="PF01856">
    <property type="entry name" value="HP_OMP"/>
    <property type="match status" value="1"/>
</dbReference>
<evidence type="ECO:0000313" key="1">
    <source>
        <dbReference type="EMBL" id="SFZ71971.1"/>
    </source>
</evidence>
<accession>A0A1M4NHD7</accession>
<reference evidence="1" key="1">
    <citation type="submission" date="2016-10" db="EMBL/GenBank/DDBJ databases">
        <title>Proteomic and phylogenetic analysis of the outer membrane protein repertoire of gastric Helicobacter species.</title>
        <authorList>
            <person name="Joosten M."/>
        </authorList>
    </citation>
    <scope>NUCLEOTIDE SEQUENCE</scope>
    <source>
        <strain evidence="1">M7</strain>
    </source>
</reference>
<organism evidence="1">
    <name type="scientific">Helicobacter bizzozeronii</name>
    <dbReference type="NCBI Taxonomy" id="56877"/>
    <lineage>
        <taxon>Bacteria</taxon>
        <taxon>Pseudomonadati</taxon>
        <taxon>Campylobacterota</taxon>
        <taxon>Epsilonproteobacteria</taxon>
        <taxon>Campylobacterales</taxon>
        <taxon>Helicobacteraceae</taxon>
        <taxon>Helicobacter</taxon>
    </lineage>
</organism>
<sequence>MNLRKLGLGLVACGCLADMVLAEKNGVYTSFGFQYSQVKTTVSSVGSGFYRGGVNQFNSIPLSPSVSYGHANTYGQSNMYGFDLDIGYKVFFGKSKRNGLRFFAFYDYGYSNPMFNQARYNLNAYGAGMDYLFNFINKEDTQVGIFVGFSLAGNSWNNTGASSAEVTAKAINDATGLGDGISMKASTNFSYFQIPIRWGIRTNISKHQGIEFGMKIPLVRNYYFRSVLTNKKAGSQGVGINGITFQRSIVFYANYVINF</sequence>
<dbReference type="EMBL" id="LT633420">
    <property type="protein sequence ID" value="SFZ71971.1"/>
    <property type="molecule type" value="Genomic_DNA"/>
</dbReference>
<proteinExistence type="predicted"/>
<dbReference type="InterPro" id="IPR002718">
    <property type="entry name" value="OMP_Helicobacter"/>
</dbReference>